<protein>
    <submittedName>
        <fullName evidence="1">Uncharacterized protein</fullName>
    </submittedName>
</protein>
<sequence length="168" mass="19503">MRVKEEFGKLVSSIIIPKQPIAAIVRGACDYTVKPLYNDMSEHTILSRRRPDRQKKNFKGNDKTKITKFHRFVTRGTKVGIDEEFHIVRYPLEPGCHSRYITTESSAEFCDELGMKLLGTLSIELPDVHLGLDRKVEFSLIFGKLYLVAKAKNLRYRRIYDTSFELDF</sequence>
<keyword evidence="2" id="KW-1185">Reference proteome</keyword>
<name>A0A015JEV9_RHIIW</name>
<dbReference type="Proteomes" id="UP000022910">
    <property type="component" value="Unassembled WGS sequence"/>
</dbReference>
<evidence type="ECO:0000313" key="1">
    <source>
        <dbReference type="EMBL" id="EXX65580.1"/>
    </source>
</evidence>
<organism evidence="1 2">
    <name type="scientific">Rhizophagus irregularis (strain DAOM 197198w)</name>
    <name type="common">Glomus intraradices</name>
    <dbReference type="NCBI Taxonomy" id="1432141"/>
    <lineage>
        <taxon>Eukaryota</taxon>
        <taxon>Fungi</taxon>
        <taxon>Fungi incertae sedis</taxon>
        <taxon>Mucoromycota</taxon>
        <taxon>Glomeromycotina</taxon>
        <taxon>Glomeromycetes</taxon>
        <taxon>Glomerales</taxon>
        <taxon>Glomeraceae</taxon>
        <taxon>Rhizophagus</taxon>
    </lineage>
</organism>
<dbReference type="EMBL" id="JEMT01021243">
    <property type="protein sequence ID" value="EXX65580.1"/>
    <property type="molecule type" value="Genomic_DNA"/>
</dbReference>
<dbReference type="STRING" id="1432141.A0A015JEV9"/>
<dbReference type="AlphaFoldDB" id="A0A015JEV9"/>
<reference evidence="1 2" key="1">
    <citation type="submission" date="2014-02" db="EMBL/GenBank/DDBJ databases">
        <title>Single nucleus genome sequencing reveals high similarity among nuclei of an endomycorrhizal fungus.</title>
        <authorList>
            <person name="Lin K."/>
            <person name="Geurts R."/>
            <person name="Zhang Z."/>
            <person name="Limpens E."/>
            <person name="Saunders D.G."/>
            <person name="Mu D."/>
            <person name="Pang E."/>
            <person name="Cao H."/>
            <person name="Cha H."/>
            <person name="Lin T."/>
            <person name="Zhou Q."/>
            <person name="Shang Y."/>
            <person name="Li Y."/>
            <person name="Ivanov S."/>
            <person name="Sharma T."/>
            <person name="Velzen R.V."/>
            <person name="Ruijter N.D."/>
            <person name="Aanen D.K."/>
            <person name="Win J."/>
            <person name="Kamoun S."/>
            <person name="Bisseling T."/>
            <person name="Huang S."/>
        </authorList>
    </citation>
    <scope>NUCLEOTIDE SEQUENCE [LARGE SCALE GENOMIC DNA]</scope>
    <source>
        <strain evidence="2">DAOM197198w</strain>
    </source>
</reference>
<comment type="caution">
    <text evidence="1">The sequence shown here is derived from an EMBL/GenBank/DDBJ whole genome shotgun (WGS) entry which is preliminary data.</text>
</comment>
<gene>
    <name evidence="1" type="ORF">RirG_131800</name>
</gene>
<evidence type="ECO:0000313" key="2">
    <source>
        <dbReference type="Proteomes" id="UP000022910"/>
    </source>
</evidence>
<dbReference type="OrthoDB" id="2963168at2759"/>
<proteinExistence type="predicted"/>
<dbReference type="HOGENOM" id="CLU_1587399_0_0_1"/>
<accession>A0A015JEV9</accession>